<protein>
    <submittedName>
        <fullName evidence="1">Uncharacterized protein</fullName>
    </submittedName>
</protein>
<dbReference type="Proteomes" id="UP000681720">
    <property type="component" value="Unassembled WGS sequence"/>
</dbReference>
<organism evidence="1 3">
    <name type="scientific">Rotaria magnacalcarata</name>
    <dbReference type="NCBI Taxonomy" id="392030"/>
    <lineage>
        <taxon>Eukaryota</taxon>
        <taxon>Metazoa</taxon>
        <taxon>Spiralia</taxon>
        <taxon>Gnathifera</taxon>
        <taxon>Rotifera</taxon>
        <taxon>Eurotatoria</taxon>
        <taxon>Bdelloidea</taxon>
        <taxon>Philodinida</taxon>
        <taxon>Philodinidae</taxon>
        <taxon>Rotaria</taxon>
    </lineage>
</organism>
<dbReference type="AlphaFoldDB" id="A0A8S3BF15"/>
<dbReference type="Proteomes" id="UP000681967">
    <property type="component" value="Unassembled WGS sequence"/>
</dbReference>
<sequence>MNDFNLIDKELLDEICDFFGPFQEILDALSVDQEPSCHRVIPLKQYLMNECE</sequence>
<accession>A0A8S3BF15</accession>
<evidence type="ECO:0000313" key="2">
    <source>
        <dbReference type="EMBL" id="CAF4884168.1"/>
    </source>
</evidence>
<feature type="non-terminal residue" evidence="1">
    <location>
        <position position="52"/>
    </location>
</feature>
<name>A0A8S3BF15_9BILA</name>
<dbReference type="EMBL" id="CAJOBJ010171334">
    <property type="protein sequence ID" value="CAF4884168.1"/>
    <property type="molecule type" value="Genomic_DNA"/>
</dbReference>
<reference evidence="1" key="1">
    <citation type="submission" date="2021-02" db="EMBL/GenBank/DDBJ databases">
        <authorList>
            <person name="Nowell W R."/>
        </authorList>
    </citation>
    <scope>NUCLEOTIDE SEQUENCE</scope>
</reference>
<evidence type="ECO:0000313" key="1">
    <source>
        <dbReference type="EMBL" id="CAF4820656.1"/>
    </source>
</evidence>
<gene>
    <name evidence="1" type="ORF">BYL167_LOCUS48982</name>
    <name evidence="2" type="ORF">GIL414_LOCUS50998</name>
</gene>
<evidence type="ECO:0000313" key="3">
    <source>
        <dbReference type="Proteomes" id="UP000681967"/>
    </source>
</evidence>
<proteinExistence type="predicted"/>
<comment type="caution">
    <text evidence="1">The sequence shown here is derived from an EMBL/GenBank/DDBJ whole genome shotgun (WGS) entry which is preliminary data.</text>
</comment>
<dbReference type="EMBL" id="CAJOBH010144643">
    <property type="protein sequence ID" value="CAF4820656.1"/>
    <property type="molecule type" value="Genomic_DNA"/>
</dbReference>